<dbReference type="SMART" id="SM00408">
    <property type="entry name" value="IGc2"/>
    <property type="match status" value="1"/>
</dbReference>
<comment type="caution">
    <text evidence="6">The sequence shown here is derived from an EMBL/GenBank/DDBJ whole genome shotgun (WGS) entry which is preliminary data.</text>
</comment>
<dbReference type="Proteomes" id="UP000663829">
    <property type="component" value="Unassembled WGS sequence"/>
</dbReference>
<dbReference type="OrthoDB" id="10012075at2759"/>
<evidence type="ECO:0000256" key="2">
    <source>
        <dbReference type="ARBA" id="ARBA00022737"/>
    </source>
</evidence>
<dbReference type="EMBL" id="CAJOBC010001196">
    <property type="protein sequence ID" value="CAF3662713.1"/>
    <property type="molecule type" value="Genomic_DNA"/>
</dbReference>
<dbReference type="SUPFAM" id="SSF48726">
    <property type="entry name" value="Immunoglobulin"/>
    <property type="match status" value="3"/>
</dbReference>
<evidence type="ECO:0000313" key="7">
    <source>
        <dbReference type="EMBL" id="CAF3662713.1"/>
    </source>
</evidence>
<dbReference type="InterPro" id="IPR013783">
    <property type="entry name" value="Ig-like_fold"/>
</dbReference>
<dbReference type="PROSITE" id="PS50835">
    <property type="entry name" value="IG_LIKE"/>
    <property type="match status" value="2"/>
</dbReference>
<evidence type="ECO:0000313" key="6">
    <source>
        <dbReference type="EMBL" id="CAF0875839.1"/>
    </source>
</evidence>
<dbReference type="InterPro" id="IPR036179">
    <property type="entry name" value="Ig-like_dom_sf"/>
</dbReference>
<dbReference type="AlphaFoldDB" id="A0A813Y550"/>
<evidence type="ECO:0000259" key="5">
    <source>
        <dbReference type="PROSITE" id="PS50835"/>
    </source>
</evidence>
<dbReference type="Gene3D" id="2.60.40.10">
    <property type="entry name" value="Immunoglobulins"/>
    <property type="match status" value="3"/>
</dbReference>
<keyword evidence="2" id="KW-0677">Repeat</keyword>
<evidence type="ECO:0000256" key="1">
    <source>
        <dbReference type="ARBA" id="ARBA00022729"/>
    </source>
</evidence>
<protein>
    <recommendedName>
        <fullName evidence="5">Ig-like domain-containing protein</fullName>
    </recommendedName>
</protein>
<feature type="domain" description="Ig-like" evidence="5">
    <location>
        <begin position="78"/>
        <end position="164"/>
    </location>
</feature>
<proteinExistence type="predicted"/>
<dbReference type="SMART" id="SM00409">
    <property type="entry name" value="IG"/>
    <property type="match status" value="2"/>
</dbReference>
<keyword evidence="8" id="KW-1185">Reference proteome</keyword>
<sequence length="314" mass="35473">MSLKLIWVRDNTADILSLDRTITIPNSRLSIISSLYGNMGNDRILRITNVEETDSGLYRCVQGEVTITEVSLDVLVPPKIISHYPHHIRFTVKEGGNAKFSCSASGKPIPKIIWQVNGLLRSSNIIKNESSTFILHNVSRTDSGRVECIADNELSKVSRQFLLNVKYKPTVTVPSMLPLHFRLYDTATLVCIVCSNPLPLKINIYKQMGYFNFKEKFEIKLNDTCTQLTITISIKDPTLFGLYVCKSKNNLGSAQTELFVKAQDEDGLIFKSNAAAHNCHTHHTIHSSSYIFSILIFAYYLLRLHSKLFNDLDI</sequence>
<accession>A0A813Y550</accession>
<organism evidence="6 8">
    <name type="scientific">Didymodactylos carnosus</name>
    <dbReference type="NCBI Taxonomy" id="1234261"/>
    <lineage>
        <taxon>Eukaryota</taxon>
        <taxon>Metazoa</taxon>
        <taxon>Spiralia</taxon>
        <taxon>Gnathifera</taxon>
        <taxon>Rotifera</taxon>
        <taxon>Eurotatoria</taxon>
        <taxon>Bdelloidea</taxon>
        <taxon>Philodinida</taxon>
        <taxon>Philodinidae</taxon>
        <taxon>Didymodactylos</taxon>
    </lineage>
</organism>
<dbReference type="InterPro" id="IPR003599">
    <property type="entry name" value="Ig_sub"/>
</dbReference>
<dbReference type="PANTHER" id="PTHR12231">
    <property type="entry name" value="CTX-RELATED TYPE I TRANSMEMBRANE PROTEIN"/>
    <property type="match status" value="1"/>
</dbReference>
<feature type="domain" description="Ig-like" evidence="5">
    <location>
        <begin position="1"/>
        <end position="71"/>
    </location>
</feature>
<dbReference type="GO" id="GO:0043005">
    <property type="term" value="C:neuron projection"/>
    <property type="evidence" value="ECO:0007669"/>
    <property type="project" value="TreeGrafter"/>
</dbReference>
<dbReference type="InterPro" id="IPR051170">
    <property type="entry name" value="Neural/epithelial_adhesion"/>
</dbReference>
<reference evidence="6" key="1">
    <citation type="submission" date="2021-02" db="EMBL/GenBank/DDBJ databases">
        <authorList>
            <person name="Nowell W R."/>
        </authorList>
    </citation>
    <scope>NUCLEOTIDE SEQUENCE</scope>
</reference>
<keyword evidence="1" id="KW-0732">Signal</keyword>
<dbReference type="EMBL" id="CAJNOQ010001196">
    <property type="protein sequence ID" value="CAF0875839.1"/>
    <property type="molecule type" value="Genomic_DNA"/>
</dbReference>
<evidence type="ECO:0000256" key="4">
    <source>
        <dbReference type="ARBA" id="ARBA00023319"/>
    </source>
</evidence>
<evidence type="ECO:0000313" key="8">
    <source>
        <dbReference type="Proteomes" id="UP000663829"/>
    </source>
</evidence>
<dbReference type="InterPro" id="IPR003598">
    <property type="entry name" value="Ig_sub2"/>
</dbReference>
<gene>
    <name evidence="6" type="ORF">GPM918_LOCUS7346</name>
    <name evidence="7" type="ORF">SRO942_LOCUS7346</name>
</gene>
<dbReference type="Proteomes" id="UP000681722">
    <property type="component" value="Unassembled WGS sequence"/>
</dbReference>
<keyword evidence="4" id="KW-0393">Immunoglobulin domain</keyword>
<evidence type="ECO:0000256" key="3">
    <source>
        <dbReference type="ARBA" id="ARBA00023157"/>
    </source>
</evidence>
<keyword evidence="3" id="KW-1015">Disulfide bond</keyword>
<dbReference type="InterPro" id="IPR007110">
    <property type="entry name" value="Ig-like_dom"/>
</dbReference>
<dbReference type="Pfam" id="PF13927">
    <property type="entry name" value="Ig_3"/>
    <property type="match status" value="1"/>
</dbReference>
<name>A0A813Y550_9BILA</name>
<dbReference type="PANTHER" id="PTHR12231:SF253">
    <property type="entry name" value="DPR-INTERACTING PROTEIN ETA, ISOFORM B-RELATED"/>
    <property type="match status" value="1"/>
</dbReference>